<reference evidence="2 3" key="1">
    <citation type="submission" date="2024-02" db="EMBL/GenBank/DDBJ databases">
        <authorList>
            <person name="Vignale AGUSTIN F."/>
            <person name="Sosa J E."/>
            <person name="Modenutti C."/>
        </authorList>
    </citation>
    <scope>NUCLEOTIDE SEQUENCE [LARGE SCALE GENOMIC DNA]</scope>
</reference>
<keyword evidence="3" id="KW-1185">Reference proteome</keyword>
<dbReference type="EMBL" id="CAUOFW020006168">
    <property type="protein sequence ID" value="CAK9173302.1"/>
    <property type="molecule type" value="Genomic_DNA"/>
</dbReference>
<evidence type="ECO:0000313" key="3">
    <source>
        <dbReference type="Proteomes" id="UP001642360"/>
    </source>
</evidence>
<dbReference type="InterPro" id="IPR050317">
    <property type="entry name" value="Plant_Fungal_Acyltransferase"/>
</dbReference>
<name>A0ABC8TUY9_9AQUA</name>
<sequence length="365" mass="40473">MAMCNGPTKLQVEAFQTVLPLNQTDPRQLRRVSPTKTFFPSILQRRLHSVLCYNKASEEDSGWAMAGWIKESLGLALLEQPLLAGRLRRGEGVDGGLEIVSNDCGVRLIEAKIEMDLAEVVDLKGREEVEAELVFWEDIDEENPQFSPLFYVQVTNFKCGGYSIGISCSLLLADPLFMASFFKSWASIHRALISKTDTLKKPIFYLPNLRKTGCSPTTQNCSIPSKNRGQSLIFKMAETNLNLDTEMQKTLAMLCIEAAESHLGTKMAMKFSVFVREPSGAIKVENCLERGLVQKPLSIVSQLTDGNWDDLGADEVCFNEENKPACVSYWINSFSDEGLVMVIPSPKDGGSGTRIIVTTPMENVV</sequence>
<dbReference type="PANTHER" id="PTHR31642:SF299">
    <property type="entry name" value="OS02G0653400 PROTEIN"/>
    <property type="match status" value="1"/>
</dbReference>
<dbReference type="AlphaFoldDB" id="A0ABC8TUY9"/>
<comment type="similarity">
    <text evidence="1">Belongs to the plant acyltransferase family.</text>
</comment>
<dbReference type="Pfam" id="PF02458">
    <property type="entry name" value="Transferase"/>
    <property type="match status" value="1"/>
</dbReference>
<dbReference type="Gene3D" id="3.30.559.10">
    <property type="entry name" value="Chloramphenicol acetyltransferase-like domain"/>
    <property type="match status" value="1"/>
</dbReference>
<evidence type="ECO:0000256" key="1">
    <source>
        <dbReference type="ARBA" id="ARBA00009861"/>
    </source>
</evidence>
<dbReference type="InterPro" id="IPR023213">
    <property type="entry name" value="CAT-like_dom_sf"/>
</dbReference>
<dbReference type="PANTHER" id="PTHR31642">
    <property type="entry name" value="TRICHOTHECENE 3-O-ACETYLTRANSFERASE"/>
    <property type="match status" value="1"/>
</dbReference>
<dbReference type="Proteomes" id="UP001642360">
    <property type="component" value="Unassembled WGS sequence"/>
</dbReference>
<evidence type="ECO:0000313" key="2">
    <source>
        <dbReference type="EMBL" id="CAK9173302.1"/>
    </source>
</evidence>
<accession>A0ABC8TUY9</accession>
<comment type="caution">
    <text evidence="2">The sequence shown here is derived from an EMBL/GenBank/DDBJ whole genome shotgun (WGS) entry which is preliminary data.</text>
</comment>
<organism evidence="2 3">
    <name type="scientific">Ilex paraguariensis</name>
    <name type="common">yerba mate</name>
    <dbReference type="NCBI Taxonomy" id="185542"/>
    <lineage>
        <taxon>Eukaryota</taxon>
        <taxon>Viridiplantae</taxon>
        <taxon>Streptophyta</taxon>
        <taxon>Embryophyta</taxon>
        <taxon>Tracheophyta</taxon>
        <taxon>Spermatophyta</taxon>
        <taxon>Magnoliopsida</taxon>
        <taxon>eudicotyledons</taxon>
        <taxon>Gunneridae</taxon>
        <taxon>Pentapetalae</taxon>
        <taxon>asterids</taxon>
        <taxon>campanulids</taxon>
        <taxon>Aquifoliales</taxon>
        <taxon>Aquifoliaceae</taxon>
        <taxon>Ilex</taxon>
    </lineage>
</organism>
<gene>
    <name evidence="2" type="ORF">ILEXP_LOCUS43037</name>
</gene>
<protein>
    <submittedName>
        <fullName evidence="2">Uncharacterized protein</fullName>
    </submittedName>
</protein>
<proteinExistence type="inferred from homology"/>